<dbReference type="KEGG" id="caby:Cabys_125"/>
<accession>A0A1J1C386</accession>
<gene>
    <name evidence="1" type="ORF">Cabys_125</name>
</gene>
<sequence length="48" mass="5527">MGLNFVQDGIGVKMVKYIQRYLEKSIKEDLKKNGFRSWATAVRENHAG</sequence>
<evidence type="ECO:0000313" key="2">
    <source>
        <dbReference type="Proteomes" id="UP000183868"/>
    </source>
</evidence>
<dbReference type="Proteomes" id="UP000183868">
    <property type="component" value="Chromosome"/>
</dbReference>
<reference evidence="1 2" key="1">
    <citation type="submission" date="2016-11" db="EMBL/GenBank/DDBJ databases">
        <title>Genomic analysis of Caldithrix abyssi and proposal of a novel bacterial phylum Caldithrichaeota.</title>
        <authorList>
            <person name="Kublanov I."/>
            <person name="Sigalova O."/>
            <person name="Gavrilov S."/>
            <person name="Lebedinsky A."/>
            <person name="Ivanova N."/>
            <person name="Daum C."/>
            <person name="Reddy T."/>
            <person name="Klenk H.P."/>
            <person name="Goker M."/>
            <person name="Reva O."/>
            <person name="Miroshnichenko M."/>
            <person name="Kyprides N."/>
            <person name="Woyke T."/>
            <person name="Gelfand M."/>
        </authorList>
    </citation>
    <scope>NUCLEOTIDE SEQUENCE [LARGE SCALE GENOMIC DNA]</scope>
    <source>
        <strain evidence="1 2">LF13</strain>
    </source>
</reference>
<name>A0A1J1C386_CALAY</name>
<protein>
    <submittedName>
        <fullName evidence="1">Uncharacterized protein</fullName>
    </submittedName>
</protein>
<proteinExistence type="predicted"/>
<dbReference type="AlphaFoldDB" id="A0A1J1C386"/>
<dbReference type="EMBL" id="CP018099">
    <property type="protein sequence ID" value="APF16876.1"/>
    <property type="molecule type" value="Genomic_DNA"/>
</dbReference>
<evidence type="ECO:0000313" key="1">
    <source>
        <dbReference type="EMBL" id="APF16876.1"/>
    </source>
</evidence>
<organism evidence="1 2">
    <name type="scientific">Caldithrix abyssi DSM 13497</name>
    <dbReference type="NCBI Taxonomy" id="880073"/>
    <lineage>
        <taxon>Bacteria</taxon>
        <taxon>Pseudomonadati</taxon>
        <taxon>Calditrichota</taxon>
        <taxon>Calditrichia</taxon>
        <taxon>Calditrichales</taxon>
        <taxon>Calditrichaceae</taxon>
        <taxon>Caldithrix</taxon>
    </lineage>
</organism>